<dbReference type="EMBL" id="JBHLYR010000020">
    <property type="protein sequence ID" value="MFB9991569.1"/>
    <property type="molecule type" value="Genomic_DNA"/>
</dbReference>
<reference evidence="1 3" key="1">
    <citation type="submission" date="2024-09" db="EMBL/GenBank/DDBJ databases">
        <authorList>
            <person name="Sun Q."/>
            <person name="Mori K."/>
        </authorList>
    </citation>
    <scope>NUCLEOTIDE SEQUENCE [LARGE SCALE GENOMIC DNA]</scope>
    <source>
        <strain evidence="1 3">JCM 13503</strain>
    </source>
</reference>
<dbReference type="RefSeq" id="WP_380006823.1">
    <property type="nucleotide sequence ID" value="NZ_JBHLYR010000020.1"/>
</dbReference>
<organism evidence="1 3">
    <name type="scientific">Deinococcus oregonensis</name>
    <dbReference type="NCBI Taxonomy" id="1805970"/>
    <lineage>
        <taxon>Bacteria</taxon>
        <taxon>Thermotogati</taxon>
        <taxon>Deinococcota</taxon>
        <taxon>Deinococci</taxon>
        <taxon>Deinococcales</taxon>
        <taxon>Deinococcaceae</taxon>
        <taxon>Deinococcus</taxon>
    </lineage>
</organism>
<comment type="caution">
    <text evidence="1">The sequence shown here is derived from an EMBL/GenBank/DDBJ whole genome shotgun (WGS) entry which is preliminary data.</text>
</comment>
<protein>
    <submittedName>
        <fullName evidence="1">Uncharacterized protein</fullName>
    </submittedName>
</protein>
<evidence type="ECO:0000313" key="3">
    <source>
        <dbReference type="Proteomes" id="UP001589733"/>
    </source>
</evidence>
<dbReference type="EMBL" id="JBHLYR010000062">
    <property type="protein sequence ID" value="MFB9994469.1"/>
    <property type="molecule type" value="Genomic_DNA"/>
</dbReference>
<proteinExistence type="predicted"/>
<sequence length="69" mass="7715">MGLEDDPFSTQSTKNGLIRISRGGRVVVTLGGERAARLSKALEETQNEDARQQLLARITGNYRRGNERR</sequence>
<evidence type="ECO:0000313" key="1">
    <source>
        <dbReference type="EMBL" id="MFB9991569.1"/>
    </source>
</evidence>
<name>A0ABV6AVP2_9DEIO</name>
<accession>A0ABV6AVP2</accession>
<dbReference type="Proteomes" id="UP001589733">
    <property type="component" value="Unassembled WGS sequence"/>
</dbReference>
<gene>
    <name evidence="1" type="ORF">ACFFLM_06260</name>
    <name evidence="2" type="ORF">ACFFLM_21160</name>
</gene>
<evidence type="ECO:0000313" key="2">
    <source>
        <dbReference type="EMBL" id="MFB9994469.1"/>
    </source>
</evidence>
<keyword evidence="3" id="KW-1185">Reference proteome</keyword>